<dbReference type="Pfam" id="PF02397">
    <property type="entry name" value="Bac_transf"/>
    <property type="match status" value="1"/>
</dbReference>
<protein>
    <submittedName>
        <fullName evidence="4">Sugar transferase</fullName>
    </submittedName>
</protein>
<dbReference type="RefSeq" id="WP_280655601.1">
    <property type="nucleotide sequence ID" value="NZ_JANQDH010000095.1"/>
</dbReference>
<evidence type="ECO:0000313" key="4">
    <source>
        <dbReference type="EMBL" id="MDH6061636.1"/>
    </source>
</evidence>
<dbReference type="AlphaFoldDB" id="A0AA43GUN0"/>
<keyword evidence="4" id="KW-0808">Transferase</keyword>
<dbReference type="NCBIfam" id="NF045514">
    <property type="entry name" value="glycotran_HepC"/>
    <property type="match status" value="1"/>
</dbReference>
<evidence type="ECO:0000256" key="1">
    <source>
        <dbReference type="ARBA" id="ARBA00006464"/>
    </source>
</evidence>
<feature type="transmembrane region" description="Helical" evidence="2">
    <location>
        <begin position="112"/>
        <end position="136"/>
    </location>
</feature>
<dbReference type="PANTHER" id="PTHR30576">
    <property type="entry name" value="COLANIC BIOSYNTHESIS UDP-GLUCOSE LIPID CARRIER TRANSFERASE"/>
    <property type="match status" value="1"/>
</dbReference>
<sequence length="230" mass="26344">MTTSLIPSLEKSSPDIQQHQNNRFSYYTLQWRRGQLLVRYSRANHQLYLPALHNQELLVNCLKHSVVNLVSVDPRIGEDCVKIWLQACEQAGKPIFLRSPSQKSKPSRGQKIVDWIAALFLLLLISPVMLVLFILLQLDSPGAVFTSDWYVGEGGKLFQAFKFCTNPRYSWMGKYHLDHLPQLWNVLRGEMSLIRSRSCTLENAMGLTLAGRQQINQLSKITNSWEESAL</sequence>
<reference evidence="4 5" key="1">
    <citation type="journal article" date="2023" name="J. Phycol.">
        <title>Chrysosporum ovalisporum is synonymous with the true-branching cyanobacterium Umezakia natans (Nostocales/Aphanizomenonaceae).</title>
        <authorList>
            <person name="McGregor G.B."/>
            <person name="Sendall B.C."/>
            <person name="Niiyama Y."/>
            <person name="Tuji A."/>
            <person name="Willis A."/>
        </authorList>
    </citation>
    <scope>NUCLEOTIDE SEQUENCE [LARGE SCALE GENOMIC DNA]</scope>
    <source>
        <strain evidence="4 5">ANA360D</strain>
    </source>
</reference>
<dbReference type="InterPro" id="IPR003362">
    <property type="entry name" value="Bact_transf"/>
</dbReference>
<dbReference type="EMBL" id="JANQDH010000095">
    <property type="protein sequence ID" value="MDH6061636.1"/>
    <property type="molecule type" value="Genomic_DNA"/>
</dbReference>
<feature type="domain" description="Bacterial sugar transferase" evidence="3">
    <location>
        <begin position="111"/>
        <end position="204"/>
    </location>
</feature>
<dbReference type="Proteomes" id="UP001159387">
    <property type="component" value="Unassembled WGS sequence"/>
</dbReference>
<accession>A0AA43GUN0</accession>
<keyword evidence="2" id="KW-0472">Membrane</keyword>
<organism evidence="4 5">
    <name type="scientific">Chrysosporum bergii ANA360D</name>
    <dbReference type="NCBI Taxonomy" id="617107"/>
    <lineage>
        <taxon>Bacteria</taxon>
        <taxon>Bacillati</taxon>
        <taxon>Cyanobacteriota</taxon>
        <taxon>Cyanophyceae</taxon>
        <taxon>Nostocales</taxon>
        <taxon>Nodulariaceae</taxon>
        <taxon>Chrysosporum</taxon>
    </lineage>
</organism>
<dbReference type="GO" id="GO:0016780">
    <property type="term" value="F:phosphotransferase activity, for other substituted phosphate groups"/>
    <property type="evidence" value="ECO:0007669"/>
    <property type="project" value="TreeGrafter"/>
</dbReference>
<keyword evidence="2" id="KW-0812">Transmembrane</keyword>
<comment type="similarity">
    <text evidence="1">Belongs to the bacterial sugar transferase family.</text>
</comment>
<gene>
    <name evidence="4" type="ORF">NWP17_14525</name>
</gene>
<dbReference type="PANTHER" id="PTHR30576:SF0">
    <property type="entry name" value="UNDECAPRENYL-PHOSPHATE N-ACETYLGALACTOSAMINYL 1-PHOSPHATE TRANSFERASE-RELATED"/>
    <property type="match status" value="1"/>
</dbReference>
<keyword evidence="5" id="KW-1185">Reference proteome</keyword>
<evidence type="ECO:0000256" key="2">
    <source>
        <dbReference type="SAM" id="Phobius"/>
    </source>
</evidence>
<keyword evidence="2" id="KW-1133">Transmembrane helix</keyword>
<proteinExistence type="inferred from homology"/>
<name>A0AA43GUN0_9CYAN</name>
<evidence type="ECO:0000313" key="5">
    <source>
        <dbReference type="Proteomes" id="UP001159387"/>
    </source>
</evidence>
<comment type="caution">
    <text evidence="4">The sequence shown here is derived from an EMBL/GenBank/DDBJ whole genome shotgun (WGS) entry which is preliminary data.</text>
</comment>
<evidence type="ECO:0000259" key="3">
    <source>
        <dbReference type="Pfam" id="PF02397"/>
    </source>
</evidence>